<comment type="caution">
    <text evidence="1">The sequence shown here is derived from an EMBL/GenBank/DDBJ whole genome shotgun (WGS) entry which is preliminary data.</text>
</comment>
<organism evidence="1 2">
    <name type="scientific">Aquimarina algiphila</name>
    <dbReference type="NCBI Taxonomy" id="2047982"/>
    <lineage>
        <taxon>Bacteria</taxon>
        <taxon>Pseudomonadati</taxon>
        <taxon>Bacteroidota</taxon>
        <taxon>Flavobacteriia</taxon>
        <taxon>Flavobacteriales</taxon>
        <taxon>Flavobacteriaceae</taxon>
        <taxon>Aquimarina</taxon>
    </lineage>
</organism>
<accession>A0A554VIE0</accession>
<sequence length="147" mass="15836">MAQKTTKKINGIKVKVSSYKLNLLAYKEIAGRVVIKASNKKIKQKNVKVEIDNFYFGVNPHPSPNTPVLLGKHHKPSFEKKYTTARHFAVGIGVKLKIGGSPIEVSPSLPSGLVNLPISGVITKATITVGGKTETITTQKGKVGSIF</sequence>
<gene>
    <name evidence="1" type="ORF">FOF46_16010</name>
</gene>
<dbReference type="AlphaFoldDB" id="A0A554VIE0"/>
<keyword evidence="2" id="KW-1185">Reference proteome</keyword>
<evidence type="ECO:0000313" key="2">
    <source>
        <dbReference type="Proteomes" id="UP000318833"/>
    </source>
</evidence>
<evidence type="ECO:0000313" key="1">
    <source>
        <dbReference type="EMBL" id="TSE07420.1"/>
    </source>
</evidence>
<proteinExistence type="predicted"/>
<protein>
    <submittedName>
        <fullName evidence="1">Uncharacterized protein</fullName>
    </submittedName>
</protein>
<dbReference type="RefSeq" id="WP_143917150.1">
    <property type="nucleotide sequence ID" value="NZ_CANMXV010000038.1"/>
</dbReference>
<dbReference type="Proteomes" id="UP000318833">
    <property type="component" value="Unassembled WGS sequence"/>
</dbReference>
<dbReference type="EMBL" id="VLNR01000033">
    <property type="protein sequence ID" value="TSE07420.1"/>
    <property type="molecule type" value="Genomic_DNA"/>
</dbReference>
<reference evidence="1 2" key="1">
    <citation type="submission" date="2019-07" db="EMBL/GenBank/DDBJ databases">
        <title>The draft genome sequence of Aquimarina algiphila M91.</title>
        <authorList>
            <person name="Meng X."/>
        </authorList>
    </citation>
    <scope>NUCLEOTIDE SEQUENCE [LARGE SCALE GENOMIC DNA]</scope>
    <source>
        <strain evidence="1 2">M91</strain>
    </source>
</reference>
<name>A0A554VIE0_9FLAO</name>